<evidence type="ECO:0000256" key="1">
    <source>
        <dbReference type="ARBA" id="ARBA00022679"/>
    </source>
</evidence>
<dbReference type="GO" id="GO:0016747">
    <property type="term" value="F:acyltransferase activity, transferring groups other than amino-acyl groups"/>
    <property type="evidence" value="ECO:0007669"/>
    <property type="project" value="InterPro"/>
</dbReference>
<evidence type="ECO:0000313" key="4">
    <source>
        <dbReference type="EMBL" id="PMC52731.1"/>
    </source>
</evidence>
<comment type="caution">
    <text evidence="4">The sequence shown here is derived from an EMBL/GenBank/DDBJ whole genome shotgun (WGS) entry which is preliminary data.</text>
</comment>
<dbReference type="STRING" id="84135.GCA_001052115_01492"/>
<dbReference type="InterPro" id="IPR000182">
    <property type="entry name" value="GNAT_dom"/>
</dbReference>
<dbReference type="PROSITE" id="PS51186">
    <property type="entry name" value="GNAT"/>
    <property type="match status" value="1"/>
</dbReference>
<dbReference type="InterPro" id="IPR050680">
    <property type="entry name" value="YpeA/RimI_acetyltransf"/>
</dbReference>
<dbReference type="OrthoDB" id="9789603at2"/>
<evidence type="ECO:0000259" key="3">
    <source>
        <dbReference type="PROSITE" id="PS51186"/>
    </source>
</evidence>
<accession>A0A2N6SFM4</accession>
<dbReference type="PANTHER" id="PTHR43420">
    <property type="entry name" value="ACETYLTRANSFERASE"/>
    <property type="match status" value="1"/>
</dbReference>
<dbReference type="Pfam" id="PF00583">
    <property type="entry name" value="Acetyltransf_1"/>
    <property type="match status" value="1"/>
</dbReference>
<dbReference type="Gene3D" id="3.40.630.30">
    <property type="match status" value="1"/>
</dbReference>
<evidence type="ECO:0000313" key="5">
    <source>
        <dbReference type="Proteomes" id="UP000235670"/>
    </source>
</evidence>
<evidence type="ECO:0000256" key="2">
    <source>
        <dbReference type="ARBA" id="ARBA00023315"/>
    </source>
</evidence>
<keyword evidence="1 4" id="KW-0808">Transferase</keyword>
<dbReference type="EMBL" id="PNGT01000002">
    <property type="protein sequence ID" value="PMC52731.1"/>
    <property type="molecule type" value="Genomic_DNA"/>
</dbReference>
<dbReference type="PANTHER" id="PTHR43420:SF52">
    <property type="entry name" value="N-ACETYLTRANSFERASE YODP"/>
    <property type="match status" value="1"/>
</dbReference>
<name>A0A2N6SFM4_9BACL</name>
<gene>
    <name evidence="4" type="ORF">CJ218_02245</name>
</gene>
<sequence length="144" mass="16624">MLRNITIFDAQEIQSISNFELGYDVNLDIVKKQIRRLTNDNKHNIIIGFENEQTRKIIGFVHAELYESLYMDTGLNILGLAVDSNFQGQGIGKKLMSSIEDYALKNNISYIRLNSNVCRTEAHKFYESIGYVCDKTQKRLIKKL</sequence>
<dbReference type="InterPro" id="IPR016181">
    <property type="entry name" value="Acyl_CoA_acyltransferase"/>
</dbReference>
<dbReference type="SUPFAM" id="SSF55729">
    <property type="entry name" value="Acyl-CoA N-acyltransferases (Nat)"/>
    <property type="match status" value="1"/>
</dbReference>
<keyword evidence="2" id="KW-0012">Acyltransferase</keyword>
<reference evidence="4 5" key="1">
    <citation type="submission" date="2017-09" db="EMBL/GenBank/DDBJ databases">
        <title>Bacterial strain isolated from the female urinary microbiota.</title>
        <authorList>
            <person name="Thomas-White K."/>
            <person name="Kumar N."/>
            <person name="Forster S."/>
            <person name="Putonti C."/>
            <person name="Lawley T."/>
            <person name="Wolfe A.J."/>
        </authorList>
    </citation>
    <scope>NUCLEOTIDE SEQUENCE [LARGE SCALE GENOMIC DNA]</scope>
    <source>
        <strain evidence="4 5">UMB0186</strain>
    </source>
</reference>
<feature type="domain" description="N-acetyltransferase" evidence="3">
    <location>
        <begin position="1"/>
        <end position="144"/>
    </location>
</feature>
<dbReference type="CDD" id="cd04301">
    <property type="entry name" value="NAT_SF"/>
    <property type="match status" value="1"/>
</dbReference>
<dbReference type="RefSeq" id="WP_102189480.1">
    <property type="nucleotide sequence ID" value="NZ_PNGT01000002.1"/>
</dbReference>
<dbReference type="Proteomes" id="UP000235670">
    <property type="component" value="Unassembled WGS sequence"/>
</dbReference>
<proteinExistence type="predicted"/>
<organism evidence="4 5">
    <name type="scientific">Gemella sanguinis</name>
    <dbReference type="NCBI Taxonomy" id="84135"/>
    <lineage>
        <taxon>Bacteria</taxon>
        <taxon>Bacillati</taxon>
        <taxon>Bacillota</taxon>
        <taxon>Bacilli</taxon>
        <taxon>Bacillales</taxon>
        <taxon>Gemellaceae</taxon>
        <taxon>Gemella</taxon>
    </lineage>
</organism>
<protein>
    <submittedName>
        <fullName evidence="4">GNAT family N-acetyltransferase</fullName>
    </submittedName>
</protein>
<dbReference type="AlphaFoldDB" id="A0A2N6SFM4"/>